<comment type="caution">
    <text evidence="3">The sequence shown here is derived from an EMBL/GenBank/DDBJ whole genome shotgun (WGS) entry which is preliminary data.</text>
</comment>
<proteinExistence type="predicted"/>
<feature type="region of interest" description="Disordered" evidence="2">
    <location>
        <begin position="127"/>
        <end position="150"/>
    </location>
</feature>
<dbReference type="RefSeq" id="WP_240187918.1">
    <property type="nucleotide sequence ID" value="NZ_JBFCRC010000001.1"/>
</dbReference>
<feature type="coiled-coil region" evidence="1">
    <location>
        <begin position="346"/>
        <end position="373"/>
    </location>
</feature>
<gene>
    <name evidence="3" type="ORF">EB03_02119</name>
</gene>
<evidence type="ECO:0000256" key="2">
    <source>
        <dbReference type="SAM" id="MobiDB-lite"/>
    </source>
</evidence>
<dbReference type="AlphaFoldDB" id="A0AB37I8G2"/>
<feature type="compositionally biased region" description="Basic and acidic residues" evidence="2">
    <location>
        <begin position="139"/>
        <end position="150"/>
    </location>
</feature>
<evidence type="ECO:0000256" key="1">
    <source>
        <dbReference type="SAM" id="Coils"/>
    </source>
</evidence>
<accession>A0AB37I8G2</accession>
<feature type="coiled-coil region" evidence="1">
    <location>
        <begin position="196"/>
        <end position="226"/>
    </location>
</feature>
<dbReference type="Proteomes" id="UP000253498">
    <property type="component" value="Unassembled WGS sequence"/>
</dbReference>
<dbReference type="EMBL" id="LESJ01000006">
    <property type="protein sequence ID" value="RBT67355.1"/>
    <property type="molecule type" value="Genomic_DNA"/>
</dbReference>
<sequence length="649" mass="76305">MTEIAEGRGFTKAEIDKQKKIVENAYKTMDSHATYPHGENYKNAARIHEKEEEKLATMLRRPIKATDMEYSREELKAQKKLVAQLFSTYDAYSIHPHNDKARKAENDYLKAKWDLHIMKETNREIQDKRERTKIKHSPNHAEARIPESKQEAQSIVQEGRLSVDEEREFFKQKDSSLYETVETEVIDKLSPLESKKEEVHTKLSKLDEEIKNILNSIRERDEAKENFLDSYFEKLSLQSDAEQIDSKIKAIDQSFFRKIINFFTKEQAELRTELDTKKATINTMISKIEEAQTVYTRNENILNEVFSSNEIFEGWKEKCANIGSTLNDLNQNYEIVKENIPKEVNREALTKKIENLQKNLEEVKGTVGGITQNLQKIDEYRKQEQSKDQQGFIRLISKAIDQTVIETVNQTNERREQNAKSKHLNERENIFTNQLSAELGNKNVRIEELNAPSLYQYLVHKSTELDMKVQNIFSSDFKQLYDLTIQERDKATHSVKNITQEITKIHKDWEKSTKKIINSDQPRVKRFLSRFTKKHIKEEIEEEVEEEIEEIKEIKEGIKKEIKKERKNQLSKLKTSSLEPVNNNLVDSLSSKVGEKPSFFKRLLNFFTGKKEQPRNPIQQTTLKTKDWEAEFEKRFEAKLEERFQEKLG</sequence>
<evidence type="ECO:0000313" key="4">
    <source>
        <dbReference type="Proteomes" id="UP000253498"/>
    </source>
</evidence>
<name>A0AB37I8G2_ENTHR</name>
<feature type="coiled-coil region" evidence="1">
    <location>
        <begin position="534"/>
        <end position="568"/>
    </location>
</feature>
<keyword evidence="1" id="KW-0175">Coiled coil</keyword>
<reference evidence="3 4" key="1">
    <citation type="submission" date="2015-06" db="EMBL/GenBank/DDBJ databases">
        <title>The Genome Sequence of Enterococcus hirae 88EA1.</title>
        <authorList>
            <consortium name="The Broad Institute Genomics Platform"/>
            <consortium name="The Broad Institute Genome Sequencing Center for Infectious Disease"/>
            <person name="Earl A.M."/>
            <person name="Van Tyne D."/>
            <person name="Lebreton F."/>
            <person name="Saavedra J.T."/>
            <person name="Gilmore M.S."/>
            <person name="Manson McGuire A."/>
            <person name="Clock S."/>
            <person name="Crupain M."/>
            <person name="Rangan U."/>
            <person name="Young S."/>
            <person name="Abouelleil A."/>
            <person name="Cao P."/>
            <person name="Chapman S.B."/>
            <person name="Griggs A."/>
            <person name="Priest M."/>
            <person name="Shea T."/>
            <person name="Wortman J."/>
            <person name="Nusbaum C."/>
            <person name="Birren B."/>
        </authorList>
    </citation>
    <scope>NUCLEOTIDE SEQUENCE [LARGE SCALE GENOMIC DNA]</scope>
    <source>
        <strain evidence="3 4">88EA1</strain>
    </source>
</reference>
<protein>
    <submittedName>
        <fullName evidence="3">Uncharacterized protein</fullName>
    </submittedName>
</protein>
<organism evidence="3 4">
    <name type="scientific">Enterococcus hirae</name>
    <dbReference type="NCBI Taxonomy" id="1354"/>
    <lineage>
        <taxon>Bacteria</taxon>
        <taxon>Bacillati</taxon>
        <taxon>Bacillota</taxon>
        <taxon>Bacilli</taxon>
        <taxon>Lactobacillales</taxon>
        <taxon>Enterococcaceae</taxon>
        <taxon>Enterococcus</taxon>
    </lineage>
</organism>
<evidence type="ECO:0000313" key="3">
    <source>
        <dbReference type="EMBL" id="RBT67355.1"/>
    </source>
</evidence>